<dbReference type="Proteomes" id="UP000245626">
    <property type="component" value="Unassembled WGS sequence"/>
</dbReference>
<keyword evidence="2" id="KW-1185">Reference proteome</keyword>
<evidence type="ECO:0000313" key="1">
    <source>
        <dbReference type="EMBL" id="PWN52519.1"/>
    </source>
</evidence>
<name>A0ACD0P390_9BASI</name>
<sequence length="445" mass="50186">MQRADGSSGSGSSQGGSNQEIAKPKLSFGFKPTKLSAPARPDLNLAATTPKPSLFTSQQEEEEEEEGEEERDGGPSSKRTSGVSHTSSSRPERKVKPAAAPASKADRRRQEEARMIESTVFDYDSVYDTMKEAEKKAKEKRQAENAERKPKYIGNFLDSAEQRKTDRLRAEAKMIQREREAEGDEFADKEAFVTNAYKEQQALLEKAEEEEREREERQRAKSKGMAGFYSKMLEESSLARQAAIEATTDLEALKSKVGEEGSPSAVKEEKTDIQLAKEAEERGLKVHLNDDNQIIDKRELLSKGLNILPKRKGRQRGSGGGNEEEDRKDANGHERSSDRGWDGEDSKGRDNQKARSSREAQRSRQSALIEEQMLELEKKRRREEEQALEEEKRKVMAKRNDERSVSSARERYLERKRLKEEEEKRKSETGQGVGGKGGGESVDQK</sequence>
<dbReference type="EMBL" id="KZ819772">
    <property type="protein sequence ID" value="PWN52519.1"/>
    <property type="molecule type" value="Genomic_DNA"/>
</dbReference>
<evidence type="ECO:0000313" key="2">
    <source>
        <dbReference type="Proteomes" id="UP000245626"/>
    </source>
</evidence>
<gene>
    <name evidence="1" type="ORF">IE53DRAFT_385030</name>
</gene>
<organism evidence="1 2">
    <name type="scientific">Violaceomyces palustris</name>
    <dbReference type="NCBI Taxonomy" id="1673888"/>
    <lineage>
        <taxon>Eukaryota</taxon>
        <taxon>Fungi</taxon>
        <taxon>Dikarya</taxon>
        <taxon>Basidiomycota</taxon>
        <taxon>Ustilaginomycotina</taxon>
        <taxon>Ustilaginomycetes</taxon>
        <taxon>Violaceomycetales</taxon>
        <taxon>Violaceomycetaceae</taxon>
        <taxon>Violaceomyces</taxon>
    </lineage>
</organism>
<accession>A0ACD0P390</accession>
<proteinExistence type="predicted"/>
<reference evidence="1 2" key="1">
    <citation type="journal article" date="2018" name="Mol. Biol. Evol.">
        <title>Broad Genomic Sampling Reveals a Smut Pathogenic Ancestry of the Fungal Clade Ustilaginomycotina.</title>
        <authorList>
            <person name="Kijpornyongpan T."/>
            <person name="Mondo S.J."/>
            <person name="Barry K."/>
            <person name="Sandor L."/>
            <person name="Lee J."/>
            <person name="Lipzen A."/>
            <person name="Pangilinan J."/>
            <person name="LaButti K."/>
            <person name="Hainaut M."/>
            <person name="Henrissat B."/>
            <person name="Grigoriev I.V."/>
            <person name="Spatafora J.W."/>
            <person name="Aime M.C."/>
        </authorList>
    </citation>
    <scope>NUCLEOTIDE SEQUENCE [LARGE SCALE GENOMIC DNA]</scope>
    <source>
        <strain evidence="1 2">SA 807</strain>
    </source>
</reference>
<protein>
    <submittedName>
        <fullName evidence="1">Uncharacterized protein</fullName>
    </submittedName>
</protein>